<reference evidence="1" key="1">
    <citation type="submission" date="2022-04" db="EMBL/GenBank/DDBJ databases">
        <title>Carnegiea gigantea Genome sequencing and assembly v2.</title>
        <authorList>
            <person name="Copetti D."/>
            <person name="Sanderson M.J."/>
            <person name="Burquez A."/>
            <person name="Wojciechowski M.F."/>
        </authorList>
    </citation>
    <scope>NUCLEOTIDE SEQUENCE</scope>
    <source>
        <strain evidence="1">SGP5-SGP5p</strain>
        <tissue evidence="1">Aerial part</tissue>
    </source>
</reference>
<evidence type="ECO:0000313" key="2">
    <source>
        <dbReference type="Proteomes" id="UP001153076"/>
    </source>
</evidence>
<keyword evidence="2" id="KW-1185">Reference proteome</keyword>
<gene>
    <name evidence="1" type="ORF">Cgig2_004438</name>
</gene>
<comment type="caution">
    <text evidence="1">The sequence shown here is derived from an EMBL/GenBank/DDBJ whole genome shotgun (WGS) entry which is preliminary data.</text>
</comment>
<protein>
    <submittedName>
        <fullName evidence="1">Uncharacterized protein</fullName>
    </submittedName>
</protein>
<proteinExistence type="predicted"/>
<dbReference type="AlphaFoldDB" id="A0A9Q1JUX9"/>
<dbReference type="EMBL" id="JAKOGI010000689">
    <property type="protein sequence ID" value="KAJ8431406.1"/>
    <property type="molecule type" value="Genomic_DNA"/>
</dbReference>
<accession>A0A9Q1JUX9</accession>
<organism evidence="1 2">
    <name type="scientific">Carnegiea gigantea</name>
    <dbReference type="NCBI Taxonomy" id="171969"/>
    <lineage>
        <taxon>Eukaryota</taxon>
        <taxon>Viridiplantae</taxon>
        <taxon>Streptophyta</taxon>
        <taxon>Embryophyta</taxon>
        <taxon>Tracheophyta</taxon>
        <taxon>Spermatophyta</taxon>
        <taxon>Magnoliopsida</taxon>
        <taxon>eudicotyledons</taxon>
        <taxon>Gunneridae</taxon>
        <taxon>Pentapetalae</taxon>
        <taxon>Caryophyllales</taxon>
        <taxon>Cactineae</taxon>
        <taxon>Cactaceae</taxon>
        <taxon>Cactoideae</taxon>
        <taxon>Echinocereeae</taxon>
        <taxon>Carnegiea</taxon>
    </lineage>
</organism>
<name>A0A9Q1JUX9_9CARY</name>
<dbReference type="Proteomes" id="UP001153076">
    <property type="component" value="Unassembled WGS sequence"/>
</dbReference>
<evidence type="ECO:0000313" key="1">
    <source>
        <dbReference type="EMBL" id="KAJ8431406.1"/>
    </source>
</evidence>
<sequence length="255" mass="28363">MSKSLRFWNELNDAGIFLVNRLSESGSFSKKYVRKLRSLENLLEERTGIEPRMPSFLEMSKNLKFQKNLKDAGIFPVKRLSENKSFSRFGKYVRKVMSLENLFEERSSSKRHYSGAIYPTVPTTCEVVMWVFSTGTSLANPKSAIRGSMSSSRRMLAALYTSPHPPLPIISNDAKPSSFSKKARSSAFLIKGLKMAGPDPFPFPLIRIKTTFTNIENTDPETPPATPPARNPSNQAANFLAVLRCLCGAAEGEGA</sequence>